<proteinExistence type="predicted"/>
<keyword evidence="3" id="KW-1185">Reference proteome</keyword>
<accession>A0ABX4XR44</accession>
<evidence type="ECO:0000313" key="3">
    <source>
        <dbReference type="Proteomes" id="UP000236500"/>
    </source>
</evidence>
<comment type="caution">
    <text evidence="2">The sequence shown here is derived from an EMBL/GenBank/DDBJ whole genome shotgun (WGS) entry which is preliminary data.</text>
</comment>
<keyword evidence="1" id="KW-0732">Signal</keyword>
<dbReference type="Proteomes" id="UP000236500">
    <property type="component" value="Unassembled WGS sequence"/>
</dbReference>
<evidence type="ECO:0000313" key="2">
    <source>
        <dbReference type="EMBL" id="PNP94394.1"/>
    </source>
</evidence>
<protein>
    <recommendedName>
        <fullName evidence="4">Lactococcin 972 family bacteriocin</fullName>
    </recommendedName>
</protein>
<gene>
    <name evidence="2" type="ORF">BMT55_02595</name>
</gene>
<reference evidence="2 3" key="1">
    <citation type="submission" date="2016-11" db="EMBL/GenBank/DDBJ databases">
        <title>Whole Genome Sequence of Listeria newyorkensis.</title>
        <authorList>
            <person name="Frink S."/>
            <person name="Morales C."/>
            <person name="Kiang D."/>
        </authorList>
    </citation>
    <scope>NUCLEOTIDE SEQUENCE [LARGE SCALE GENOMIC DNA]</scope>
    <source>
        <strain evidence="2 3">F1604011-044</strain>
    </source>
</reference>
<evidence type="ECO:0008006" key="4">
    <source>
        <dbReference type="Google" id="ProtNLM"/>
    </source>
</evidence>
<organism evidence="2 3">
    <name type="scientific">Listeria newyorkensis</name>
    <dbReference type="NCBI Taxonomy" id="1497681"/>
    <lineage>
        <taxon>Bacteria</taxon>
        <taxon>Bacillati</taxon>
        <taxon>Bacillota</taxon>
        <taxon>Bacilli</taxon>
        <taxon>Bacillales</taxon>
        <taxon>Listeriaceae</taxon>
        <taxon>Listeria</taxon>
    </lineage>
</organism>
<feature type="chain" id="PRO_5046522714" description="Lactococcin 972 family bacteriocin" evidence="1">
    <location>
        <begin position="22"/>
        <end position="91"/>
    </location>
</feature>
<dbReference type="RefSeq" id="WP_036094761.1">
    <property type="nucleotide sequence ID" value="NZ_BJEY01000003.1"/>
</dbReference>
<sequence length="91" mass="10003">MKKILASMMMIAVLSVSFVGASGVINEQKVEAAAATSIYVKVTRTSQIQYGSLYVTVSQNGYTYRGTVYNTKAAACYSKNVTDAYYGWVYR</sequence>
<feature type="signal peptide" evidence="1">
    <location>
        <begin position="1"/>
        <end position="21"/>
    </location>
</feature>
<name>A0ABX4XR44_9LIST</name>
<evidence type="ECO:0000256" key="1">
    <source>
        <dbReference type="SAM" id="SignalP"/>
    </source>
</evidence>
<dbReference type="EMBL" id="MPDH01000002">
    <property type="protein sequence ID" value="PNP94394.1"/>
    <property type="molecule type" value="Genomic_DNA"/>
</dbReference>